<keyword evidence="3 17" id="KW-0600">Photoreceptor protein</keyword>
<comment type="subcellular location">
    <subcellularLocation>
        <location evidence="2 17">Membrane</location>
        <topology evidence="2 17">Multi-pass membrane protein</topology>
    </subcellularLocation>
</comment>
<sequence length="371" mass="41771">MEIFVEKPFGPRFTPLTNGSVTDKVTPDMAHLVSSYWSQFPPMDPIWNKILTVYLIIIGMMAWFGNGTVIYIFATTKSLRTPANLLVINLAISDFCMMILNTPLMATNLYFETWVWGPMMCDIYATFGSGFGCSSIWSMCMIALDRYNVIVRGMAGQPMTIRLALYKIFFVWLMSAVWTFAPILGWSRYVPEGNLTSCGIDYMDHELNPVSYLIAYTIFVYVLPLFLICYSYWYIIAAVSAHEKTMREQAKKMNVKSLRSSEDAEKSAEAKLAKVALVTISLWFMAWTPYTIINCIGLFGYEGLTPLNTVWGACFAKSAAVYNPIVYATSHPKYRLALKEKCPCCIFGKLNEDGAAESDSVSQVVEGETRA</sequence>
<evidence type="ECO:0000256" key="10">
    <source>
        <dbReference type="ARBA" id="ARBA00023040"/>
    </source>
</evidence>
<organism evidence="19">
    <name type="scientific">Musca domestica</name>
    <name type="common">House fly</name>
    <dbReference type="NCBI Taxonomy" id="7370"/>
    <lineage>
        <taxon>Eukaryota</taxon>
        <taxon>Metazoa</taxon>
        <taxon>Ecdysozoa</taxon>
        <taxon>Arthropoda</taxon>
        <taxon>Hexapoda</taxon>
        <taxon>Insecta</taxon>
        <taxon>Pterygota</taxon>
        <taxon>Neoptera</taxon>
        <taxon>Endopterygota</taxon>
        <taxon>Diptera</taxon>
        <taxon>Brachycera</taxon>
        <taxon>Muscomorpha</taxon>
        <taxon>Muscoidea</taxon>
        <taxon>Muscidae</taxon>
        <taxon>Musca</taxon>
    </lineage>
</organism>
<dbReference type="Gene3D" id="1.20.1070.10">
    <property type="entry name" value="Rhodopsin 7-helix transmembrane proteins"/>
    <property type="match status" value="1"/>
</dbReference>
<evidence type="ECO:0000313" key="21">
    <source>
        <dbReference type="RefSeq" id="XP_019891233.2"/>
    </source>
</evidence>
<keyword evidence="6 17" id="KW-0812">Transmembrane</keyword>
<keyword evidence="16" id="KW-0844">Vision</keyword>
<dbReference type="EnsemblMetazoa" id="MDOA007748-RB">
    <property type="protein sequence ID" value="MDOA007748-PB"/>
    <property type="gene ID" value="MDOA007748"/>
</dbReference>
<dbReference type="PRINTS" id="PR00238">
    <property type="entry name" value="OPSIN"/>
</dbReference>
<dbReference type="InterPro" id="IPR000276">
    <property type="entry name" value="GPCR_Rhodpsn"/>
</dbReference>
<dbReference type="GO" id="GO:0016020">
    <property type="term" value="C:membrane"/>
    <property type="evidence" value="ECO:0007669"/>
    <property type="project" value="UniProtKB-SubCell"/>
</dbReference>
<dbReference type="PRINTS" id="PR00576">
    <property type="entry name" value="OPSINRH1RH2"/>
</dbReference>
<feature type="domain" description="G-protein coupled receptors family 1 profile" evidence="18">
    <location>
        <begin position="65"/>
        <end position="327"/>
    </location>
</feature>
<dbReference type="STRING" id="7370.A0A1I8MRM4"/>
<dbReference type="SMART" id="SM01381">
    <property type="entry name" value="7TM_GPCR_Srsx"/>
    <property type="match status" value="1"/>
</dbReference>
<name>A0A1I8MRM4_MUSDO</name>
<evidence type="ECO:0000313" key="19">
    <source>
        <dbReference type="EnsemblMetazoa" id="MDOA007748-PB"/>
    </source>
</evidence>
<keyword evidence="11 17" id="KW-0472">Membrane</keyword>
<dbReference type="InterPro" id="IPR027430">
    <property type="entry name" value="Retinal_BS"/>
</dbReference>
<accession>A0A9J7DD87</accession>
<dbReference type="GeneID" id="101891803"/>
<evidence type="ECO:0000256" key="8">
    <source>
        <dbReference type="ARBA" id="ARBA00022989"/>
    </source>
</evidence>
<evidence type="ECO:0000256" key="15">
    <source>
        <dbReference type="ARBA" id="ARBA00023224"/>
    </source>
</evidence>
<dbReference type="KEGG" id="mde:101891803"/>
<dbReference type="RefSeq" id="XP_019891233.2">
    <property type="nucleotide sequence ID" value="XM_020035674.2"/>
</dbReference>
<evidence type="ECO:0000256" key="6">
    <source>
        <dbReference type="ARBA" id="ARBA00022692"/>
    </source>
</evidence>
<dbReference type="CDD" id="cd15079">
    <property type="entry name" value="7tmA_photoreceptors_insect"/>
    <property type="match status" value="1"/>
</dbReference>
<keyword evidence="4" id="KW-0597">Phosphoprotein</keyword>
<dbReference type="InterPro" id="IPR001735">
    <property type="entry name" value="Opsin_RH1/RH2"/>
</dbReference>
<evidence type="ECO:0000256" key="11">
    <source>
        <dbReference type="ARBA" id="ARBA00023136"/>
    </source>
</evidence>
<keyword evidence="9 17" id="KW-0157">Chromophore</keyword>
<dbReference type="GO" id="GO:0007601">
    <property type="term" value="P:visual perception"/>
    <property type="evidence" value="ECO:0007669"/>
    <property type="project" value="UniProtKB-KW"/>
</dbReference>
<evidence type="ECO:0000256" key="1">
    <source>
        <dbReference type="ARBA" id="ARBA00002881"/>
    </source>
</evidence>
<dbReference type="SUPFAM" id="SSF81321">
    <property type="entry name" value="Family A G protein-coupled receptor-like"/>
    <property type="match status" value="1"/>
</dbReference>
<keyword evidence="5 17" id="KW-0716">Sensory transduction</keyword>
<dbReference type="PANTHER" id="PTHR24240">
    <property type="entry name" value="OPSIN"/>
    <property type="match status" value="1"/>
</dbReference>
<dbReference type="PRINTS" id="PR00237">
    <property type="entry name" value="GPCRRHODOPSN"/>
</dbReference>
<evidence type="ECO:0000256" key="4">
    <source>
        <dbReference type="ARBA" id="ARBA00022553"/>
    </source>
</evidence>
<evidence type="ECO:0000256" key="12">
    <source>
        <dbReference type="ARBA" id="ARBA00023157"/>
    </source>
</evidence>
<protein>
    <submittedName>
        <fullName evidence="21">Opsin Rh1-like</fullName>
    </submittedName>
</protein>
<dbReference type="FunFam" id="1.20.1070.10:FF:000044">
    <property type="entry name" value="Opsin, ultraviolet-sensitive"/>
    <property type="match status" value="1"/>
</dbReference>
<keyword evidence="15 17" id="KW-0807">Transducer</keyword>
<feature type="transmembrane region" description="Helical" evidence="17">
    <location>
        <begin position="213"/>
        <end position="237"/>
    </location>
</feature>
<feature type="transmembrane region" description="Helical" evidence="17">
    <location>
        <begin position="123"/>
        <end position="144"/>
    </location>
</feature>
<dbReference type="PROSITE" id="PS00237">
    <property type="entry name" value="G_PROTEIN_RECEP_F1_1"/>
    <property type="match status" value="1"/>
</dbReference>
<comment type="function">
    <text evidence="1">Visual pigments are the light-absorbing molecules that mediate vision. They consist of an apoprotein, opsin, covalently linked to cis-retinal.</text>
</comment>
<dbReference type="GO" id="GO:0007602">
    <property type="term" value="P:phototransduction"/>
    <property type="evidence" value="ECO:0007669"/>
    <property type="project" value="UniProtKB-KW"/>
</dbReference>
<keyword evidence="10 17" id="KW-0297">G-protein coupled receptor</keyword>
<comment type="similarity">
    <text evidence="17">Belongs to the G-protein coupled receptor 1 family. Opsin subfamily.</text>
</comment>
<evidence type="ECO:0000256" key="16">
    <source>
        <dbReference type="ARBA" id="ARBA00023305"/>
    </source>
</evidence>
<dbReference type="InterPro" id="IPR050125">
    <property type="entry name" value="GPCR_opsins"/>
</dbReference>
<feature type="transmembrane region" description="Helical" evidence="17">
    <location>
        <begin position="86"/>
        <end position="111"/>
    </location>
</feature>
<dbReference type="Proteomes" id="UP001652621">
    <property type="component" value="Unplaced"/>
</dbReference>
<dbReference type="AlphaFoldDB" id="A0A1I8MRM4"/>
<evidence type="ECO:0000256" key="14">
    <source>
        <dbReference type="ARBA" id="ARBA00023180"/>
    </source>
</evidence>
<evidence type="ECO:0000256" key="17">
    <source>
        <dbReference type="RuleBase" id="RU004951"/>
    </source>
</evidence>
<dbReference type="eggNOG" id="KOG0017">
    <property type="taxonomic scope" value="Eukaryota"/>
</dbReference>
<feature type="transmembrane region" description="Helical" evidence="17">
    <location>
        <begin position="164"/>
        <end position="186"/>
    </location>
</feature>
<keyword evidence="7 17" id="KW-0681">Retinal protein</keyword>
<comment type="caution">
    <text evidence="17">Lacks conserved residue(s) required for the propagation of feature annotation.</text>
</comment>
<dbReference type="Pfam" id="PF00001">
    <property type="entry name" value="7tm_1"/>
    <property type="match status" value="1"/>
</dbReference>
<dbReference type="OrthoDB" id="9996086at2759"/>
<reference evidence="19" key="1">
    <citation type="submission" date="2020-05" db="UniProtKB">
        <authorList>
            <consortium name="EnsemblMetazoa"/>
        </authorList>
    </citation>
    <scope>IDENTIFICATION</scope>
    <source>
        <strain evidence="19">Aabys</strain>
    </source>
</reference>
<reference evidence="21" key="2">
    <citation type="submission" date="2025-05" db="UniProtKB">
        <authorList>
            <consortium name="RefSeq"/>
        </authorList>
    </citation>
    <scope>IDENTIFICATION</scope>
    <source>
        <strain evidence="21">Aabys</strain>
        <tissue evidence="21">Whole body</tissue>
    </source>
</reference>
<feature type="transmembrane region" description="Helical" evidence="17">
    <location>
        <begin position="275"/>
        <end position="301"/>
    </location>
</feature>
<keyword evidence="12" id="KW-1015">Disulfide bond</keyword>
<keyword evidence="14" id="KW-0325">Glycoprotein</keyword>
<proteinExistence type="inferred from homology"/>
<evidence type="ECO:0000259" key="18">
    <source>
        <dbReference type="PROSITE" id="PS50262"/>
    </source>
</evidence>
<dbReference type="PROSITE" id="PS00238">
    <property type="entry name" value="OPSIN"/>
    <property type="match status" value="1"/>
</dbReference>
<dbReference type="InterPro" id="IPR001760">
    <property type="entry name" value="Opsin"/>
</dbReference>
<evidence type="ECO:0000256" key="3">
    <source>
        <dbReference type="ARBA" id="ARBA00022543"/>
    </source>
</evidence>
<dbReference type="VEuPathDB" id="VectorBase:MDOMA2_017812"/>
<dbReference type="eggNOG" id="KOG3656">
    <property type="taxonomic scope" value="Eukaryota"/>
</dbReference>
<keyword evidence="13 17" id="KW-0675">Receptor</keyword>
<dbReference type="GO" id="GO:0008020">
    <property type="term" value="F:G protein-coupled photoreceptor activity"/>
    <property type="evidence" value="ECO:0007669"/>
    <property type="project" value="UniProtKB-ARBA"/>
</dbReference>
<feature type="transmembrane region" description="Helical" evidence="17">
    <location>
        <begin position="51"/>
        <end position="74"/>
    </location>
</feature>
<evidence type="ECO:0000256" key="9">
    <source>
        <dbReference type="ARBA" id="ARBA00022991"/>
    </source>
</evidence>
<evidence type="ECO:0000256" key="7">
    <source>
        <dbReference type="ARBA" id="ARBA00022925"/>
    </source>
</evidence>
<gene>
    <name evidence="21" type="primary">LOC101891803</name>
</gene>
<evidence type="ECO:0000256" key="2">
    <source>
        <dbReference type="ARBA" id="ARBA00004141"/>
    </source>
</evidence>
<dbReference type="VEuPathDB" id="VectorBase:MDOA007748"/>
<dbReference type="PROSITE" id="PS50262">
    <property type="entry name" value="G_PROTEIN_RECEP_F1_2"/>
    <property type="match status" value="1"/>
</dbReference>
<evidence type="ECO:0000313" key="20">
    <source>
        <dbReference type="Proteomes" id="UP001652621"/>
    </source>
</evidence>
<evidence type="ECO:0000256" key="5">
    <source>
        <dbReference type="ARBA" id="ARBA00022606"/>
    </source>
</evidence>
<accession>A0A1I8MRM4</accession>
<keyword evidence="20" id="KW-1185">Reference proteome</keyword>
<dbReference type="InterPro" id="IPR017452">
    <property type="entry name" value="GPCR_Rhodpsn_7TM"/>
</dbReference>
<evidence type="ECO:0000256" key="13">
    <source>
        <dbReference type="ARBA" id="ARBA00023170"/>
    </source>
</evidence>
<keyword evidence="8 17" id="KW-1133">Transmembrane helix</keyword>